<keyword evidence="3" id="KW-1185">Reference proteome</keyword>
<evidence type="ECO:0000313" key="2">
    <source>
        <dbReference type="EMBL" id="MBK3427946.1"/>
    </source>
</evidence>
<dbReference type="Gene3D" id="1.10.150.80">
    <property type="entry name" value="HRDC domain"/>
    <property type="match status" value="2"/>
</dbReference>
<evidence type="ECO:0000259" key="1">
    <source>
        <dbReference type="PROSITE" id="PS50967"/>
    </source>
</evidence>
<dbReference type="SMART" id="SM00341">
    <property type="entry name" value="HRDC"/>
    <property type="match status" value="1"/>
</dbReference>
<dbReference type="InterPro" id="IPR002121">
    <property type="entry name" value="HRDC_dom"/>
</dbReference>
<dbReference type="GO" id="GO:0000166">
    <property type="term" value="F:nucleotide binding"/>
    <property type="evidence" value="ECO:0007669"/>
    <property type="project" value="InterPro"/>
</dbReference>
<dbReference type="GO" id="GO:0006139">
    <property type="term" value="P:nucleobase-containing compound metabolic process"/>
    <property type="evidence" value="ECO:0007669"/>
    <property type="project" value="InterPro"/>
</dbReference>
<dbReference type="PANTHER" id="PTHR47649:SF1">
    <property type="entry name" value="RIBONUCLEASE D"/>
    <property type="match status" value="1"/>
</dbReference>
<dbReference type="GO" id="GO:0008408">
    <property type="term" value="F:3'-5' exonuclease activity"/>
    <property type="evidence" value="ECO:0007669"/>
    <property type="project" value="InterPro"/>
</dbReference>
<dbReference type="InterPro" id="IPR051086">
    <property type="entry name" value="RNase_D-like"/>
</dbReference>
<dbReference type="InterPro" id="IPR044876">
    <property type="entry name" value="HRDC_dom_sf"/>
</dbReference>
<dbReference type="GO" id="GO:0003676">
    <property type="term" value="F:nucleic acid binding"/>
    <property type="evidence" value="ECO:0007669"/>
    <property type="project" value="InterPro"/>
</dbReference>
<dbReference type="Proteomes" id="UP000603369">
    <property type="component" value="Unassembled WGS sequence"/>
</dbReference>
<proteinExistence type="predicted"/>
<sequence>MPELRSRPLEGIPPVLATPEEFTAAAARLAAGTGPFAIDTERASGYRYDDRAFVVQIRRRGAGTMLFAPEGHREELTAALAPVLNGAEWIIHAAHSDLPCLGWLGLFPGSIFDTELAARLAGFERPNLGTMVAELFDVELEKGYGDADWSTPQLSEELKAYAALDVELLLELADALRDILAEQDKMDWALEEFSAIVQEHSGDFAPQQHTWRDLKGISSLRSGSQLAAARALWAKRDAIARRTDTAPGRVLGNKTLVEIARTLPTTAGELTRVKGFPRRRKGTTARWMAVLNQARAVPPQQRPRVHRAPQPVPSKTIWAKDYPDLWEIYQTIRAGIADLATELDMPSELLIRPAAVRAAVWAKVGVRANKRHRGPDSVAGAIRQPGDVAAFLRAEGAREWQIEMTAPIIVDGLF</sequence>
<dbReference type="SMART" id="SM00474">
    <property type="entry name" value="35EXOc"/>
    <property type="match status" value="1"/>
</dbReference>
<dbReference type="InterPro" id="IPR036397">
    <property type="entry name" value="RNaseH_sf"/>
</dbReference>
<dbReference type="SUPFAM" id="SSF53098">
    <property type="entry name" value="Ribonuclease H-like"/>
    <property type="match status" value="1"/>
</dbReference>
<dbReference type="AlphaFoldDB" id="A0A8I1HQD7"/>
<dbReference type="InterPro" id="IPR012337">
    <property type="entry name" value="RNaseH-like_sf"/>
</dbReference>
<dbReference type="SUPFAM" id="SSF47819">
    <property type="entry name" value="HRDC-like"/>
    <property type="match status" value="1"/>
</dbReference>
<organism evidence="2 3">
    <name type="scientific">Corynebacterium tuberculostearicum</name>
    <dbReference type="NCBI Taxonomy" id="38304"/>
    <lineage>
        <taxon>Bacteria</taxon>
        <taxon>Bacillati</taxon>
        <taxon>Actinomycetota</taxon>
        <taxon>Actinomycetes</taxon>
        <taxon>Mycobacteriales</taxon>
        <taxon>Corynebacteriaceae</taxon>
        <taxon>Corynebacterium</taxon>
    </lineage>
</organism>
<dbReference type="InterPro" id="IPR041605">
    <property type="entry name" value="Exo_C"/>
</dbReference>
<reference evidence="2 3" key="1">
    <citation type="submission" date="2020-12" db="EMBL/GenBank/DDBJ databases">
        <title>Draft genome sequence of the commensal strain Corynebacterium tuberculostearicum MFP09/CIP 102622 isolated from human skin.</title>
        <authorList>
            <person name="Boukerb A.M."/>
            <person name="Janvier X."/>
            <person name="Feuilloley M.G.J."/>
            <person name="Groboillot A."/>
        </authorList>
    </citation>
    <scope>NUCLEOTIDE SEQUENCE [LARGE SCALE GENOMIC DNA]</scope>
    <source>
        <strain evidence="2 3">CIP 102622</strain>
    </source>
</reference>
<accession>A0A8I1HQD7</accession>
<dbReference type="PANTHER" id="PTHR47649">
    <property type="entry name" value="RIBONUCLEASE D"/>
    <property type="match status" value="1"/>
</dbReference>
<dbReference type="Gene3D" id="3.30.420.10">
    <property type="entry name" value="Ribonuclease H-like superfamily/Ribonuclease H"/>
    <property type="match status" value="1"/>
</dbReference>
<protein>
    <submittedName>
        <fullName evidence="2">HRDC domain-containing protein</fullName>
    </submittedName>
</protein>
<dbReference type="Pfam" id="PF01612">
    <property type="entry name" value="DNA_pol_A_exo1"/>
    <property type="match status" value="1"/>
</dbReference>
<gene>
    <name evidence="2" type="ORF">JDP02_05380</name>
</gene>
<dbReference type="InterPro" id="IPR010997">
    <property type="entry name" value="HRDC-like_sf"/>
</dbReference>
<evidence type="ECO:0000313" key="3">
    <source>
        <dbReference type="Proteomes" id="UP000603369"/>
    </source>
</evidence>
<name>A0A8I1HQD7_9CORY</name>
<dbReference type="Pfam" id="PF00570">
    <property type="entry name" value="HRDC"/>
    <property type="match status" value="1"/>
</dbReference>
<dbReference type="InterPro" id="IPR002562">
    <property type="entry name" value="3'-5'_exonuclease_dom"/>
</dbReference>
<dbReference type="PROSITE" id="PS50967">
    <property type="entry name" value="HRDC"/>
    <property type="match status" value="1"/>
</dbReference>
<feature type="domain" description="HRDC" evidence="1">
    <location>
        <begin position="222"/>
        <end position="301"/>
    </location>
</feature>
<dbReference type="EMBL" id="JAEHFL010000006">
    <property type="protein sequence ID" value="MBK3427946.1"/>
    <property type="molecule type" value="Genomic_DNA"/>
</dbReference>
<comment type="caution">
    <text evidence="2">The sequence shown here is derived from an EMBL/GenBank/DDBJ whole genome shotgun (WGS) entry which is preliminary data.</text>
</comment>
<dbReference type="RefSeq" id="WP_200435692.1">
    <property type="nucleotide sequence ID" value="NZ_JAEHFL010000006.1"/>
</dbReference>
<dbReference type="Pfam" id="PF18305">
    <property type="entry name" value="DNA_pol_A_exoN"/>
    <property type="match status" value="1"/>
</dbReference>